<name>A0A8J7FZ60_9NEIS</name>
<dbReference type="AlphaFoldDB" id="A0A8J7FZ60"/>
<dbReference type="EMBL" id="JADFUA010000003">
    <property type="protein sequence ID" value="MBE9609020.1"/>
    <property type="molecule type" value="Genomic_DNA"/>
</dbReference>
<accession>A0A8J7FZ60</accession>
<dbReference type="Proteomes" id="UP000604481">
    <property type="component" value="Unassembled WGS sequence"/>
</dbReference>
<sequence length="253" mass="28721">MADNQELEALITALDAEYAQPGYPLAHGAPDAGLLNSMAGLAPLFLEPARLQRFYFHRLRKLSWPGAECSRSYASLEAAHDELCLLRRTDSGWLTQRSQLQRLESLWVFGHDGLTRLGRNSDASHYLRHLKALQQTDRCASLPELLARPAVFAELAADEALIERLSASLLALEFRHDDWYDPDGPEAAYNWTSLKFWGAIYLLLFSEASCARDCIVRFTLAASLPHYRKQMETLQRMARAAESYRMTRHAYAF</sequence>
<gene>
    <name evidence="1" type="ORF">INR99_06645</name>
</gene>
<keyword evidence="2" id="KW-1185">Reference proteome</keyword>
<evidence type="ECO:0000313" key="2">
    <source>
        <dbReference type="Proteomes" id="UP000604481"/>
    </source>
</evidence>
<reference evidence="1 2" key="1">
    <citation type="submission" date="2020-10" db="EMBL/GenBank/DDBJ databases">
        <title>The genome sequence of Chitinilyticum litopenaei 4Y14.</title>
        <authorList>
            <person name="Liu Y."/>
        </authorList>
    </citation>
    <scope>NUCLEOTIDE SEQUENCE [LARGE SCALE GENOMIC DNA]</scope>
    <source>
        <strain evidence="1 2">4Y14</strain>
    </source>
</reference>
<proteinExistence type="predicted"/>
<protein>
    <submittedName>
        <fullName evidence="1">Uncharacterized protein</fullName>
    </submittedName>
</protein>
<evidence type="ECO:0000313" key="1">
    <source>
        <dbReference type="EMBL" id="MBE9609020.1"/>
    </source>
</evidence>
<comment type="caution">
    <text evidence="1">The sequence shown here is derived from an EMBL/GenBank/DDBJ whole genome shotgun (WGS) entry which is preliminary data.</text>
</comment>
<organism evidence="1 2">
    <name type="scientific">Chitinilyticum piscinae</name>
    <dbReference type="NCBI Taxonomy" id="2866724"/>
    <lineage>
        <taxon>Bacteria</taxon>
        <taxon>Pseudomonadati</taxon>
        <taxon>Pseudomonadota</taxon>
        <taxon>Betaproteobacteria</taxon>
        <taxon>Neisseriales</taxon>
        <taxon>Chitinibacteraceae</taxon>
        <taxon>Chitinilyticum</taxon>
    </lineage>
</organism>